<dbReference type="EMBL" id="FR824153">
    <property type="protein sequence ID" value="CCA20978.1"/>
    <property type="molecule type" value="Genomic_DNA"/>
</dbReference>
<protein>
    <submittedName>
        <fullName evidence="1">AlNc14C108G6305 protein</fullName>
    </submittedName>
</protein>
<sequence>MTQSAIQYYLLRELMNLVVLSSFFRKRRMLFTANAMSAVVQLFGLNYCNKCVIKFVPAYSRHLNGTVGFIN</sequence>
<name>F0WI99_9STRA</name>
<dbReference type="HOGENOM" id="CLU_3000395_0_0_1"/>
<dbReference type="AlphaFoldDB" id="F0WI99"/>
<gene>
    <name evidence="1" type="primary">AlNc14C108G6305</name>
    <name evidence="1" type="ORF">ALNC14_071210</name>
</gene>
<reference evidence="1" key="1">
    <citation type="journal article" date="2011" name="PLoS Biol.">
        <title>Gene gain and loss during evolution of obligate parasitism in the white rust pathogen of Arabidopsis thaliana.</title>
        <authorList>
            <person name="Kemen E."/>
            <person name="Gardiner A."/>
            <person name="Schultz-Larsen T."/>
            <person name="Kemen A.C."/>
            <person name="Balmuth A.L."/>
            <person name="Robert-Seilaniantz A."/>
            <person name="Bailey K."/>
            <person name="Holub E."/>
            <person name="Studholme D.J."/>
            <person name="Maclean D."/>
            <person name="Jones J.D."/>
        </authorList>
    </citation>
    <scope>NUCLEOTIDE SEQUENCE</scope>
</reference>
<organism evidence="1">
    <name type="scientific">Albugo laibachii Nc14</name>
    <dbReference type="NCBI Taxonomy" id="890382"/>
    <lineage>
        <taxon>Eukaryota</taxon>
        <taxon>Sar</taxon>
        <taxon>Stramenopiles</taxon>
        <taxon>Oomycota</taxon>
        <taxon>Peronosporomycetes</taxon>
        <taxon>Albuginales</taxon>
        <taxon>Albuginaceae</taxon>
        <taxon>Albugo</taxon>
    </lineage>
</organism>
<proteinExistence type="predicted"/>
<evidence type="ECO:0000313" key="1">
    <source>
        <dbReference type="EMBL" id="CCA20978.1"/>
    </source>
</evidence>
<reference evidence="1" key="2">
    <citation type="submission" date="2011-02" db="EMBL/GenBank/DDBJ databases">
        <authorList>
            <person name="MacLean D."/>
        </authorList>
    </citation>
    <scope>NUCLEOTIDE SEQUENCE</scope>
</reference>
<accession>F0WI99</accession>